<evidence type="ECO:0000313" key="3">
    <source>
        <dbReference type="EMBL" id="EHR35876.1"/>
    </source>
</evidence>
<comment type="caution">
    <text evidence="3">The sequence shown here is derived from an EMBL/GenBank/DDBJ whole genome shotgun (WGS) entry which is preliminary data.</text>
</comment>
<feature type="transmembrane region" description="Helical" evidence="2">
    <location>
        <begin position="122"/>
        <end position="144"/>
    </location>
</feature>
<sequence length="205" mass="22680">MNIYFFKYVVCHEEWFSIFGIVNFIVGSIGLIAFPSLANKFSRKVVYILSAILLVLGLLGMFFVGDDHKASVVLFFSVASLFCLGNALAGVSTTVMLADTVDYGEYKSGIRSEAVVFSVQTFTVKFGSAIAGFIGAMVLSLVGYVPNAVQTPETVLGLRVMMFIMSALLIMVILCLYLKFYKLNGSFYFNILKELSKRREKISLD</sequence>
<evidence type="ECO:0008006" key="5">
    <source>
        <dbReference type="Google" id="ProtNLM"/>
    </source>
</evidence>
<dbReference type="Pfam" id="PF13347">
    <property type="entry name" value="MFS_2"/>
    <property type="match status" value="1"/>
</dbReference>
<proteinExistence type="predicted"/>
<accession>A0ABN0EHB1</accession>
<keyword evidence="2" id="KW-1133">Transmembrane helix</keyword>
<gene>
    <name evidence="3" type="ORF">HMPREF9454_01668</name>
</gene>
<dbReference type="EMBL" id="ADMB01000073">
    <property type="protein sequence ID" value="EHR35876.1"/>
    <property type="molecule type" value="Genomic_DNA"/>
</dbReference>
<organism evidence="3 4">
    <name type="scientific">Megamonas funiformis YIT 11815</name>
    <dbReference type="NCBI Taxonomy" id="742816"/>
    <lineage>
        <taxon>Bacteria</taxon>
        <taxon>Bacillati</taxon>
        <taxon>Bacillota</taxon>
        <taxon>Negativicutes</taxon>
        <taxon>Selenomonadales</taxon>
        <taxon>Selenomonadaceae</taxon>
        <taxon>Megamonas</taxon>
    </lineage>
</organism>
<dbReference type="RefSeq" id="WP_008539082.1">
    <property type="nucleotide sequence ID" value="NZ_JH601090.1"/>
</dbReference>
<keyword evidence="1" id="KW-0769">Symport</keyword>
<evidence type="ECO:0000256" key="1">
    <source>
        <dbReference type="ARBA" id="ARBA00022847"/>
    </source>
</evidence>
<evidence type="ECO:0000313" key="4">
    <source>
        <dbReference type="Proteomes" id="UP000005963"/>
    </source>
</evidence>
<reference evidence="3 4" key="1">
    <citation type="submission" date="2012-01" db="EMBL/GenBank/DDBJ databases">
        <title>The Genome Sequence of Megamonas funiformis YIT 11815.</title>
        <authorList>
            <consortium name="The Broad Institute Genome Sequencing Platform"/>
            <person name="Earl A."/>
            <person name="Ward D."/>
            <person name="Feldgarden M."/>
            <person name="Gevers D."/>
            <person name="Morotomi M."/>
            <person name="Young S.K."/>
            <person name="Zeng Q."/>
            <person name="Gargeya S."/>
            <person name="Fitzgerald M."/>
            <person name="Haas B."/>
            <person name="Abouelleil A."/>
            <person name="Alvarado L."/>
            <person name="Arachchi H.M."/>
            <person name="Berlin A."/>
            <person name="Chapman S.B."/>
            <person name="Gearin G."/>
            <person name="Goldberg J."/>
            <person name="Griggs A."/>
            <person name="Gujja S."/>
            <person name="Hansen M."/>
            <person name="Heiman D."/>
            <person name="Howarth C."/>
            <person name="Larimer J."/>
            <person name="Lui A."/>
            <person name="MacDonald P.J.P."/>
            <person name="McCowen C."/>
            <person name="Montmayeur A."/>
            <person name="Murphy C."/>
            <person name="Neiman D."/>
            <person name="Pearson M."/>
            <person name="Priest M."/>
            <person name="Roberts A."/>
            <person name="Saif S."/>
            <person name="Shea T."/>
            <person name="Sisk P."/>
            <person name="Stolte C."/>
            <person name="Sykes S."/>
            <person name="Wortman J."/>
            <person name="Nusbaum C."/>
            <person name="Birren B."/>
        </authorList>
    </citation>
    <scope>NUCLEOTIDE SEQUENCE [LARGE SCALE GENOMIC DNA]</scope>
    <source>
        <strain evidence="3 4">YIT 11815</strain>
    </source>
</reference>
<feature type="transmembrane region" description="Helical" evidence="2">
    <location>
        <begin position="70"/>
        <end position="101"/>
    </location>
</feature>
<feature type="transmembrane region" description="Helical" evidence="2">
    <location>
        <begin position="46"/>
        <end position="64"/>
    </location>
</feature>
<evidence type="ECO:0000256" key="2">
    <source>
        <dbReference type="SAM" id="Phobius"/>
    </source>
</evidence>
<dbReference type="GeneID" id="62777612"/>
<dbReference type="Gene3D" id="1.20.1250.20">
    <property type="entry name" value="MFS general substrate transporter like domains"/>
    <property type="match status" value="1"/>
</dbReference>
<dbReference type="Proteomes" id="UP000005963">
    <property type="component" value="Unassembled WGS sequence"/>
</dbReference>
<keyword evidence="2" id="KW-0812">Transmembrane</keyword>
<keyword evidence="1" id="KW-0813">Transport</keyword>
<dbReference type="InterPro" id="IPR036259">
    <property type="entry name" value="MFS_trans_sf"/>
</dbReference>
<name>A0ABN0EHB1_9FIRM</name>
<dbReference type="InterPro" id="IPR039672">
    <property type="entry name" value="MFS_2"/>
</dbReference>
<feature type="transmembrane region" description="Helical" evidence="2">
    <location>
        <begin position="15"/>
        <end position="34"/>
    </location>
</feature>
<feature type="transmembrane region" description="Helical" evidence="2">
    <location>
        <begin position="156"/>
        <end position="178"/>
    </location>
</feature>
<protein>
    <recommendedName>
        <fullName evidence="5">Major facilitator superfamily (MFS) profile domain-containing protein</fullName>
    </recommendedName>
</protein>
<dbReference type="PANTHER" id="PTHR11328:SF36">
    <property type="entry name" value="MELIBIOSE PERMEASE"/>
    <property type="match status" value="1"/>
</dbReference>
<keyword evidence="2" id="KW-0472">Membrane</keyword>
<keyword evidence="4" id="KW-1185">Reference proteome</keyword>
<dbReference type="SUPFAM" id="SSF103473">
    <property type="entry name" value="MFS general substrate transporter"/>
    <property type="match status" value="1"/>
</dbReference>
<dbReference type="PANTHER" id="PTHR11328">
    <property type="entry name" value="MAJOR FACILITATOR SUPERFAMILY DOMAIN-CONTAINING PROTEIN"/>
    <property type="match status" value="1"/>
</dbReference>